<evidence type="ECO:0000313" key="11">
    <source>
        <dbReference type="Proteomes" id="UP000070457"/>
    </source>
</evidence>
<evidence type="ECO:0000256" key="4">
    <source>
        <dbReference type="ARBA" id="ARBA00022679"/>
    </source>
</evidence>
<evidence type="ECO:0000256" key="5">
    <source>
        <dbReference type="ARBA" id="ARBA00022777"/>
    </source>
</evidence>
<name>A0A136LYM6_9BACT</name>
<dbReference type="AlphaFoldDB" id="A0A136LYM6"/>
<dbReference type="PANTHER" id="PTHR43711">
    <property type="entry name" value="TWO-COMPONENT HISTIDINE KINASE"/>
    <property type="match status" value="1"/>
</dbReference>
<evidence type="ECO:0000256" key="2">
    <source>
        <dbReference type="ARBA" id="ARBA00012438"/>
    </source>
</evidence>
<proteinExistence type="predicted"/>
<keyword evidence="5" id="KW-0418">Kinase</keyword>
<feature type="domain" description="Histidine kinase" evidence="9">
    <location>
        <begin position="522"/>
        <end position="747"/>
    </location>
</feature>
<dbReference type="InterPro" id="IPR029016">
    <property type="entry name" value="GAF-like_dom_sf"/>
</dbReference>
<dbReference type="InterPro" id="IPR050736">
    <property type="entry name" value="Sensor_HK_Regulatory"/>
</dbReference>
<evidence type="ECO:0000256" key="1">
    <source>
        <dbReference type="ARBA" id="ARBA00000085"/>
    </source>
</evidence>
<evidence type="ECO:0000256" key="3">
    <source>
        <dbReference type="ARBA" id="ARBA00022553"/>
    </source>
</evidence>
<dbReference type="InterPro" id="IPR036097">
    <property type="entry name" value="HisK_dim/P_sf"/>
</dbReference>
<dbReference type="InterPro" id="IPR003594">
    <property type="entry name" value="HATPase_dom"/>
</dbReference>
<keyword evidence="3" id="KW-0597">Phosphoprotein</keyword>
<keyword evidence="8" id="KW-0812">Transmembrane</keyword>
<feature type="transmembrane region" description="Helical" evidence="8">
    <location>
        <begin position="65"/>
        <end position="85"/>
    </location>
</feature>
<dbReference type="Pfam" id="PF13185">
    <property type="entry name" value="GAF_2"/>
    <property type="match status" value="1"/>
</dbReference>
<keyword evidence="7" id="KW-0175">Coiled coil</keyword>
<dbReference type="SUPFAM" id="SSF55874">
    <property type="entry name" value="ATPase domain of HSP90 chaperone/DNA topoisomerase II/histidine kinase"/>
    <property type="match status" value="1"/>
</dbReference>
<dbReference type="CDD" id="cd00082">
    <property type="entry name" value="HisKA"/>
    <property type="match status" value="1"/>
</dbReference>
<organism evidence="10 11">
    <name type="scientific">candidate division WS6 bacterium OLB20</name>
    <dbReference type="NCBI Taxonomy" id="1617426"/>
    <lineage>
        <taxon>Bacteria</taxon>
        <taxon>Candidatus Dojkabacteria</taxon>
    </lineage>
</organism>
<evidence type="ECO:0000313" key="10">
    <source>
        <dbReference type="EMBL" id="KXK26774.1"/>
    </source>
</evidence>
<dbReference type="SMART" id="SM00387">
    <property type="entry name" value="HATPase_c"/>
    <property type="match status" value="1"/>
</dbReference>
<keyword evidence="8" id="KW-1133">Transmembrane helix</keyword>
<dbReference type="Gene3D" id="1.10.287.130">
    <property type="match status" value="1"/>
</dbReference>
<feature type="transmembrane region" description="Helical" evidence="8">
    <location>
        <begin position="34"/>
        <end position="53"/>
    </location>
</feature>
<dbReference type="Gene3D" id="3.30.450.40">
    <property type="match status" value="1"/>
</dbReference>
<dbReference type="InterPro" id="IPR003661">
    <property type="entry name" value="HisK_dim/P_dom"/>
</dbReference>
<dbReference type="SUPFAM" id="SSF47384">
    <property type="entry name" value="Homodimeric domain of signal transducing histidine kinase"/>
    <property type="match status" value="1"/>
</dbReference>
<dbReference type="InterPro" id="IPR036890">
    <property type="entry name" value="HATPase_C_sf"/>
</dbReference>
<feature type="transmembrane region" description="Helical" evidence="8">
    <location>
        <begin position="139"/>
        <end position="163"/>
    </location>
</feature>
<feature type="transmembrane region" description="Helical" evidence="8">
    <location>
        <begin position="206"/>
        <end position="225"/>
    </location>
</feature>
<feature type="transmembrane region" description="Helical" evidence="8">
    <location>
        <begin position="6"/>
        <end position="22"/>
    </location>
</feature>
<dbReference type="InterPro" id="IPR004358">
    <property type="entry name" value="Sig_transdc_His_kin-like_C"/>
</dbReference>
<dbReference type="PANTHER" id="PTHR43711:SF26">
    <property type="entry name" value="SENSOR HISTIDINE KINASE RCSC"/>
    <property type="match status" value="1"/>
</dbReference>
<evidence type="ECO:0000256" key="7">
    <source>
        <dbReference type="SAM" id="Coils"/>
    </source>
</evidence>
<reference evidence="10 11" key="1">
    <citation type="submission" date="2015-02" db="EMBL/GenBank/DDBJ databases">
        <title>Improved understanding of the partial-nitritation anammox process through 23 genomes representing the majority of the microbial community.</title>
        <authorList>
            <person name="Speth D.R."/>
            <person name="In T Zandt M."/>
            <person name="Guerrero Cruz S."/>
            <person name="Jetten M.S."/>
            <person name="Dutilh B.E."/>
        </authorList>
    </citation>
    <scope>NUCLEOTIDE SEQUENCE [LARGE SCALE GENOMIC DNA]</scope>
    <source>
        <strain evidence="10">OLB20</strain>
    </source>
</reference>
<gene>
    <name evidence="10" type="primary">pleC_2</name>
    <name evidence="10" type="ORF">TR69_WS6001000795</name>
</gene>
<dbReference type="InterPro" id="IPR003018">
    <property type="entry name" value="GAF"/>
</dbReference>
<accession>A0A136LYM6</accession>
<keyword evidence="8" id="KW-0472">Membrane</keyword>
<evidence type="ECO:0000259" key="9">
    <source>
        <dbReference type="PROSITE" id="PS50109"/>
    </source>
</evidence>
<dbReference type="SUPFAM" id="SSF55781">
    <property type="entry name" value="GAF domain-like"/>
    <property type="match status" value="1"/>
</dbReference>
<sequence length="795" mass="90475">MAPLTLLFIVVIVFQFGLNYLILAGGNYRKQTNLWFAGMNTSLIVWILTIILANIDFNSESLSLFISRLSFASIFTFTFFLYFFAKTFSAVPLRIPRVFHWYMIASTLFWAVVIFITDQVVRGVIRVEDRFDVDRSGDLYIHFLVFTLLHLGVSIVVLGLKTLKADAKERPKLKIVLFGLVLISIIVVITNAIIPLLTGTTESSSYGPLAIIIWLSVIFYNIHQNQFLDTRLILGRFFYYAILGVLAYVSFYVFSFITLVLFGSIYEPGSYIIGIFNAAVFVLGFDAARKFFQEQITLRLINPGFNPLEIIDQFNGEISTTLDLKDVADQTMSVLAKTIRPDRLGVIVSPNDSNNNWRSFEHKSKEASVFQVQDFKVLNGFWDGTNTRPIVFDDLEYDTQGLFRTMPNMIEQVRTLMQKYELKVIYPLIENEEVSGMLLLGRKEADSPYSTQDLKFLESLASITGLAINRALLYQETQQFNIELQKQVEKATKELKVKNSSLEDALTKLEEIRRQERDMIDVMGHELRTPISIVRNALLVMDSKYKKHGEIPKETLEKYLEMAIESVRRELTLIETLLSATKVEGNRIQLHLTKIDMKDVIDDSLEALRRDAQEKGLTINYDPPQHEIIAYADRVRTQEVMDNFLSNAIKYTPRGQITISVGEDDGFAWISVKDSGVGISREDIKKLGKKFFRAQPHYSAEDGARPSGTGLGLYVTFELIDVMNGKRDIQSEIGKGSTFSFYLPSYTEQEDTQIDQTFMTNPALAKETIDNIAGKKVERSDRYTVVSIEPDPAQS</sequence>
<dbReference type="InterPro" id="IPR005467">
    <property type="entry name" value="His_kinase_dom"/>
</dbReference>
<dbReference type="PROSITE" id="PS50109">
    <property type="entry name" value="HIS_KIN"/>
    <property type="match status" value="1"/>
</dbReference>
<dbReference type="Pfam" id="PF02518">
    <property type="entry name" value="HATPase_c"/>
    <property type="match status" value="1"/>
</dbReference>
<feature type="transmembrane region" description="Helical" evidence="8">
    <location>
        <begin position="97"/>
        <end position="116"/>
    </location>
</feature>
<dbReference type="Proteomes" id="UP000070457">
    <property type="component" value="Unassembled WGS sequence"/>
</dbReference>
<comment type="catalytic activity">
    <reaction evidence="1">
        <text>ATP + protein L-histidine = ADP + protein N-phospho-L-histidine.</text>
        <dbReference type="EC" id="2.7.13.3"/>
    </reaction>
</comment>
<feature type="transmembrane region" description="Helical" evidence="8">
    <location>
        <begin position="237"/>
        <end position="262"/>
    </location>
</feature>
<dbReference type="EC" id="2.7.13.3" evidence="2"/>
<dbReference type="STRING" id="1617426.TR69_WS6001000795"/>
<evidence type="ECO:0000256" key="6">
    <source>
        <dbReference type="ARBA" id="ARBA00023012"/>
    </source>
</evidence>
<keyword evidence="4 10" id="KW-0808">Transferase</keyword>
<dbReference type="EMBL" id="JYNZ01000003">
    <property type="protein sequence ID" value="KXK26774.1"/>
    <property type="molecule type" value="Genomic_DNA"/>
</dbReference>
<protein>
    <recommendedName>
        <fullName evidence="2">histidine kinase</fullName>
        <ecNumber evidence="2">2.7.13.3</ecNumber>
    </recommendedName>
</protein>
<dbReference type="SMART" id="SM00388">
    <property type="entry name" value="HisKA"/>
    <property type="match status" value="1"/>
</dbReference>
<feature type="transmembrane region" description="Helical" evidence="8">
    <location>
        <begin position="175"/>
        <end position="194"/>
    </location>
</feature>
<keyword evidence="6" id="KW-0902">Two-component regulatory system</keyword>
<evidence type="ECO:0000256" key="8">
    <source>
        <dbReference type="SAM" id="Phobius"/>
    </source>
</evidence>
<dbReference type="Pfam" id="PF00512">
    <property type="entry name" value="HisKA"/>
    <property type="match status" value="1"/>
</dbReference>
<dbReference type="Gene3D" id="3.30.565.10">
    <property type="entry name" value="Histidine kinase-like ATPase, C-terminal domain"/>
    <property type="match status" value="1"/>
</dbReference>
<dbReference type="PRINTS" id="PR00344">
    <property type="entry name" value="BCTRLSENSOR"/>
</dbReference>
<comment type="caution">
    <text evidence="10">The sequence shown here is derived from an EMBL/GenBank/DDBJ whole genome shotgun (WGS) entry which is preliminary data.</text>
</comment>
<dbReference type="GO" id="GO:0000155">
    <property type="term" value="F:phosphorelay sensor kinase activity"/>
    <property type="evidence" value="ECO:0007669"/>
    <property type="project" value="InterPro"/>
</dbReference>
<feature type="coiled-coil region" evidence="7">
    <location>
        <begin position="474"/>
        <end position="519"/>
    </location>
</feature>